<dbReference type="PANTHER" id="PTHR34094:SF1">
    <property type="entry name" value="PROTEIN FAM185A"/>
    <property type="match status" value="1"/>
</dbReference>
<reference evidence="1 2" key="1">
    <citation type="submission" date="2019-04" db="EMBL/GenBank/DDBJ databases">
        <title>Salinimonas iocasae sp. nov., a halophilic bacterium isolated from the outer tube casing of tubeworms in Okinawa Trough.</title>
        <authorList>
            <person name="Zhang H."/>
            <person name="Wang H."/>
            <person name="Li C."/>
        </authorList>
    </citation>
    <scope>NUCLEOTIDE SEQUENCE [LARGE SCALE GENOMIC DNA]</scope>
    <source>
        <strain evidence="1 2">KX18D6</strain>
    </source>
</reference>
<evidence type="ECO:0000313" key="1">
    <source>
        <dbReference type="EMBL" id="QCZ92240.1"/>
    </source>
</evidence>
<dbReference type="AlphaFoldDB" id="A0A5B7Y9W5"/>
<gene>
    <name evidence="1" type="ORF">FBQ74_01560</name>
</gene>
<dbReference type="KEGG" id="salk:FBQ74_01560"/>
<name>A0A5B7Y9W5_9ALTE</name>
<dbReference type="EMBL" id="CP039852">
    <property type="protein sequence ID" value="QCZ92240.1"/>
    <property type="molecule type" value="Genomic_DNA"/>
</dbReference>
<proteinExistence type="predicted"/>
<keyword evidence="2" id="KW-1185">Reference proteome</keyword>
<dbReference type="Proteomes" id="UP000304912">
    <property type="component" value="Chromosome"/>
</dbReference>
<dbReference type="PANTHER" id="PTHR34094">
    <property type="match status" value="1"/>
</dbReference>
<protein>
    <submittedName>
        <fullName evidence="1">DUF4097 domain-containing protein</fullName>
    </submittedName>
</protein>
<organism evidence="1 2">
    <name type="scientific">Salinimonas iocasae</name>
    <dbReference type="NCBI Taxonomy" id="2572577"/>
    <lineage>
        <taxon>Bacteria</taxon>
        <taxon>Pseudomonadati</taxon>
        <taxon>Pseudomonadota</taxon>
        <taxon>Gammaproteobacteria</taxon>
        <taxon>Alteromonadales</taxon>
        <taxon>Alteromonadaceae</taxon>
        <taxon>Alteromonas/Salinimonas group</taxon>
        <taxon>Salinimonas</taxon>
    </lineage>
</organism>
<accession>A0A5B7Y9W5</accession>
<sequence>MAADLAIQEQVMQNHDVMNVRYKTLSKTVLFSVLLATGSPVLAKQRIDQTIETSSHPNVEIEHVNGKAVIKTWDKNAVKITGELSDRTEDFEFEKTGSGVSFDVDIGRHHGDWGNYRIKDGDDLTIYVPAASKIDYSAVSASVQLFDITNDTKVDLVNGDIEANNLAGRIKLETVNGNVKLNGVKGELVAETVNGDIEGEHSEGEEVRVITVNGNIDIRSDSPQLRIESVNGRMNFTTAMINELDIVTVNGKVKGDINLADNGDVDVSSVGGKVILKFQPDVSARFDIQAHAGGDIRNKLSNDRSQKAKYGPNEWLEFSTGEGSARVEVSTVHGVIELDKR</sequence>
<dbReference type="OrthoDB" id="6194490at2"/>
<evidence type="ECO:0000313" key="2">
    <source>
        <dbReference type="Proteomes" id="UP000304912"/>
    </source>
</evidence>